<gene>
    <name evidence="4" type="ORF">CYMTET_53336</name>
</gene>
<dbReference type="AlphaFoldDB" id="A0AAE0EQF9"/>
<evidence type="ECO:0000313" key="4">
    <source>
        <dbReference type="EMBL" id="KAK3236529.1"/>
    </source>
</evidence>
<dbReference type="InterPro" id="IPR050889">
    <property type="entry name" value="Dendritic_Spine_Reg/Scaffold"/>
</dbReference>
<keyword evidence="2 3" id="KW-0040">ANK repeat</keyword>
<dbReference type="Pfam" id="PF13857">
    <property type="entry name" value="Ank_5"/>
    <property type="match status" value="1"/>
</dbReference>
<dbReference type="PANTHER" id="PTHR24166">
    <property type="entry name" value="ROLLING PEBBLES, ISOFORM B"/>
    <property type="match status" value="1"/>
</dbReference>
<dbReference type="EMBL" id="LGRX02034998">
    <property type="protein sequence ID" value="KAK3236529.1"/>
    <property type="molecule type" value="Genomic_DNA"/>
</dbReference>
<sequence length="340" mass="36618">RPVSCLAEEVKGRVTESVNRSACVRAAEVKKEAGSNGSACVDVKDARGTTPLGIAVVKGEVEIVEQLIHAGANPRAKQAKGFKLMHCAVANLKQTEEMLELLAAELELSMDEPGGRGLYVCMLRYGLRENGSTPLMFAVEVGNNAALAWLIKAGASIDAQNNDGLTALQIAESAENEASAINASPFGLLNKGGMRYAIELIKTSAGMKLAQMGGSKKSPASSWIRGMLKVLSWFLNIVIPVLGTWDLVAYFGYTTAEAGALPLKNLEDLSNRELADLIDRWKKMSAADLQKEGLDQDMIDALQMKGKMQDIGNMVNELKSDERFQGNIRNAKAKPILLKP</sequence>
<dbReference type="Gene3D" id="1.25.40.20">
    <property type="entry name" value="Ankyrin repeat-containing domain"/>
    <property type="match status" value="2"/>
</dbReference>
<evidence type="ECO:0000256" key="1">
    <source>
        <dbReference type="ARBA" id="ARBA00022737"/>
    </source>
</evidence>
<keyword evidence="1" id="KW-0677">Repeat</keyword>
<dbReference type="SUPFAM" id="SSF48403">
    <property type="entry name" value="Ankyrin repeat"/>
    <property type="match status" value="1"/>
</dbReference>
<keyword evidence="5" id="KW-1185">Reference proteome</keyword>
<feature type="non-terminal residue" evidence="4">
    <location>
        <position position="1"/>
    </location>
</feature>
<dbReference type="PANTHER" id="PTHR24166:SF48">
    <property type="entry name" value="PROTEIN VAPYRIN"/>
    <property type="match status" value="1"/>
</dbReference>
<name>A0AAE0EQF9_9CHLO</name>
<proteinExistence type="predicted"/>
<dbReference type="InterPro" id="IPR002110">
    <property type="entry name" value="Ankyrin_rpt"/>
</dbReference>
<organism evidence="4 5">
    <name type="scientific">Cymbomonas tetramitiformis</name>
    <dbReference type="NCBI Taxonomy" id="36881"/>
    <lineage>
        <taxon>Eukaryota</taxon>
        <taxon>Viridiplantae</taxon>
        <taxon>Chlorophyta</taxon>
        <taxon>Pyramimonadophyceae</taxon>
        <taxon>Pyramimonadales</taxon>
        <taxon>Pyramimonadaceae</taxon>
        <taxon>Cymbomonas</taxon>
    </lineage>
</organism>
<comment type="caution">
    <text evidence="4">The sequence shown here is derived from an EMBL/GenBank/DDBJ whole genome shotgun (WGS) entry which is preliminary data.</text>
</comment>
<dbReference type="InterPro" id="IPR036770">
    <property type="entry name" value="Ankyrin_rpt-contain_sf"/>
</dbReference>
<feature type="repeat" description="ANK" evidence="3">
    <location>
        <begin position="130"/>
        <end position="162"/>
    </location>
</feature>
<evidence type="ECO:0000313" key="5">
    <source>
        <dbReference type="Proteomes" id="UP001190700"/>
    </source>
</evidence>
<evidence type="ECO:0000256" key="3">
    <source>
        <dbReference type="PROSITE-ProRule" id="PRU00023"/>
    </source>
</evidence>
<dbReference type="SMART" id="SM00248">
    <property type="entry name" value="ANK"/>
    <property type="match status" value="3"/>
</dbReference>
<dbReference type="Pfam" id="PF00023">
    <property type="entry name" value="Ank"/>
    <property type="match status" value="1"/>
</dbReference>
<accession>A0AAE0EQF9</accession>
<protein>
    <submittedName>
        <fullName evidence="4">Uncharacterized protein</fullName>
    </submittedName>
</protein>
<reference evidence="4 5" key="1">
    <citation type="journal article" date="2015" name="Genome Biol. Evol.">
        <title>Comparative Genomics of a Bacterivorous Green Alga Reveals Evolutionary Causalities and Consequences of Phago-Mixotrophic Mode of Nutrition.</title>
        <authorList>
            <person name="Burns J.A."/>
            <person name="Paasch A."/>
            <person name="Narechania A."/>
            <person name="Kim E."/>
        </authorList>
    </citation>
    <scope>NUCLEOTIDE SEQUENCE [LARGE SCALE GENOMIC DNA]</scope>
    <source>
        <strain evidence="4 5">PLY_AMNH</strain>
    </source>
</reference>
<evidence type="ECO:0000256" key="2">
    <source>
        <dbReference type="ARBA" id="ARBA00023043"/>
    </source>
</evidence>
<dbReference type="Proteomes" id="UP001190700">
    <property type="component" value="Unassembled WGS sequence"/>
</dbReference>
<dbReference type="PROSITE" id="PS50297">
    <property type="entry name" value="ANK_REP_REGION"/>
    <property type="match status" value="2"/>
</dbReference>
<feature type="repeat" description="ANK" evidence="3">
    <location>
        <begin position="47"/>
        <end position="79"/>
    </location>
</feature>
<dbReference type="PROSITE" id="PS50088">
    <property type="entry name" value="ANK_REPEAT"/>
    <property type="match status" value="2"/>
</dbReference>